<dbReference type="EMBL" id="LR798210">
    <property type="protein sequence ID" value="CAB5187385.1"/>
    <property type="molecule type" value="Genomic_DNA"/>
</dbReference>
<name>A0A6J7WA32_9CAUD</name>
<reference evidence="1" key="1">
    <citation type="submission" date="2020-05" db="EMBL/GenBank/DDBJ databases">
        <authorList>
            <person name="Chiriac C."/>
            <person name="Salcher M."/>
            <person name="Ghai R."/>
            <person name="Kavagutti S V."/>
        </authorList>
    </citation>
    <scope>NUCLEOTIDE SEQUENCE</scope>
</reference>
<protein>
    <submittedName>
        <fullName evidence="1">Uncharacterized protein</fullName>
    </submittedName>
</protein>
<evidence type="ECO:0000313" key="1">
    <source>
        <dbReference type="EMBL" id="CAB5187385.1"/>
    </source>
</evidence>
<organism evidence="1">
    <name type="scientific">uncultured Caudovirales phage</name>
    <dbReference type="NCBI Taxonomy" id="2100421"/>
    <lineage>
        <taxon>Viruses</taxon>
        <taxon>Duplodnaviria</taxon>
        <taxon>Heunggongvirae</taxon>
        <taxon>Uroviricota</taxon>
        <taxon>Caudoviricetes</taxon>
        <taxon>Peduoviridae</taxon>
        <taxon>Maltschvirus</taxon>
        <taxon>Maltschvirus maltsch</taxon>
    </lineage>
</organism>
<accession>A0A6J7WA32</accession>
<proteinExistence type="predicted"/>
<gene>
    <name evidence="1" type="ORF">UFOVP160_40</name>
</gene>
<sequence length="67" mass="7926">MIATNKLRFVERESYVKNGEPFQQPFKTRILQQWWENNMTINLGWTGDMPLGKTNGEWRDVPVEVEA</sequence>